<comment type="similarity">
    <text evidence="7">Belongs to the archaeosine tRNA-ribosyltransferase family.</text>
</comment>
<dbReference type="EMBL" id="CP023154">
    <property type="protein sequence ID" value="QEK78707.1"/>
    <property type="molecule type" value="Genomic_DNA"/>
</dbReference>
<dbReference type="InterPro" id="IPR015947">
    <property type="entry name" value="PUA-like_sf"/>
</dbReference>
<dbReference type="Pfam" id="PF01472">
    <property type="entry name" value="PUA"/>
    <property type="match status" value="1"/>
</dbReference>
<evidence type="ECO:0000256" key="5">
    <source>
        <dbReference type="ARBA" id="ARBA00022723"/>
    </source>
</evidence>
<comment type="pathway">
    <text evidence="1 7">tRNA modification; archaeosine-tRNA biosynthesis.</text>
</comment>
<dbReference type="Gene3D" id="3.20.20.105">
    <property type="entry name" value="Queuine tRNA-ribosyltransferase-like"/>
    <property type="match status" value="1"/>
</dbReference>
<keyword evidence="5 7" id="KW-0479">Metal-binding</keyword>
<dbReference type="PANTHER" id="PTHR46499:SF1">
    <property type="entry name" value="QUEUINE TRNA-RIBOSYLTRANSFERASE"/>
    <property type="match status" value="1"/>
</dbReference>
<proteinExistence type="inferred from homology"/>
<dbReference type="NCBIfam" id="TIGR00451">
    <property type="entry name" value="unchar_dom_2"/>
    <property type="match status" value="1"/>
</dbReference>
<dbReference type="Pfam" id="PF14809">
    <property type="entry name" value="TGT_C1"/>
    <property type="match status" value="1"/>
</dbReference>
<dbReference type="InterPro" id="IPR002616">
    <property type="entry name" value="tRNA_ribo_trans-like"/>
</dbReference>
<dbReference type="InterPro" id="IPR004804">
    <property type="entry name" value="TgtA"/>
</dbReference>
<evidence type="ECO:0000256" key="6">
    <source>
        <dbReference type="ARBA" id="ARBA00022833"/>
    </source>
</evidence>
<keyword evidence="2 7" id="KW-0328">Glycosyltransferase</keyword>
<dbReference type="PANTHER" id="PTHR46499">
    <property type="entry name" value="QUEUINE TRNA-RIBOSYLTRANSFERASE"/>
    <property type="match status" value="1"/>
</dbReference>
<dbReference type="InterPro" id="IPR036974">
    <property type="entry name" value="PUA_sf"/>
</dbReference>
<dbReference type="KEGG" id="pfu:PF1046"/>
<dbReference type="AlphaFoldDB" id="A0A5C0XNZ0"/>
<dbReference type="InterPro" id="IPR002478">
    <property type="entry name" value="PUA"/>
</dbReference>
<dbReference type="SUPFAM" id="SSF88697">
    <property type="entry name" value="PUA domain-like"/>
    <property type="match status" value="1"/>
</dbReference>
<dbReference type="Gene3D" id="3.10.450.90">
    <property type="entry name" value="ArcTGT, C2 domain"/>
    <property type="match status" value="1"/>
</dbReference>
<sequence length="585" mass="66941">MSRGDSMLRFEIKDRDAAGRIGKLEVNGKKIETPAIMPVVNPKQLIVEPKELKRMGFDIIITNSYIIYKDKKLREKALEKGIHRLLDYDGIIEVDSGSFQLMRYGKVEVTNREIVEFQHKIGVDIGTFLDIPTPPDAPREKAEQDLKITLERAKEAESIKQIPMNATVQGSTYLDLRKLAARKLSEMNFEIHPIGAVVPLLESYRFKDVVDIVIASKMGLRPDRPVHLFGAGHPMVFALAVAMGVDLFDSASYALYAKDDRYLTPQGTKRLEELEYFSCSCPVCSKYTPQELREMPKEEREKLLALHNLWVIREEINRVKQAIKEGELWRLVDERARAHPKLYAAYKRLLEYYHYLEEYEPITKKSAFFKISEESLKWPIARRAKERAEKVKAKFPESIPHPIFGEIPKYLSLTYPFAQSESEEDFQIEKPTRENAILYIMAIAEYQFGEGAGEAFRDAEVEIAKTGMPRQVKKNGKRLATVRAEDGLLTLGIEGAKRLHELLPYPVMRVVVNKEAEPFARKGKDVFAKFVEFADPKIRPYDEVLIVNENDELLATGQALLSGREMVLFSSGRAVKTRRGVEEKK</sequence>
<dbReference type="InterPro" id="IPR029402">
    <property type="entry name" value="TGT_C2"/>
</dbReference>
<feature type="binding site" evidence="7">
    <location>
        <position position="279"/>
    </location>
    <ligand>
        <name>Zn(2+)</name>
        <dbReference type="ChEBI" id="CHEBI:29105"/>
    </ligand>
</feature>
<dbReference type="Gene3D" id="2.30.130.10">
    <property type="entry name" value="PUA domain"/>
    <property type="match status" value="1"/>
</dbReference>
<evidence type="ECO:0000256" key="2">
    <source>
        <dbReference type="ARBA" id="ARBA00022676"/>
    </source>
</evidence>
<feature type="binding site" evidence="7">
    <location>
        <position position="130"/>
    </location>
    <ligand>
        <name>substrate</name>
    </ligand>
</feature>
<feature type="binding site" evidence="7">
    <location>
        <position position="281"/>
    </location>
    <ligand>
        <name>Zn(2+)</name>
        <dbReference type="ChEBI" id="CHEBI:29105"/>
    </ligand>
</feature>
<dbReference type="PROSITE" id="PS50890">
    <property type="entry name" value="PUA"/>
    <property type="match status" value="1"/>
</dbReference>
<dbReference type="Pfam" id="PF14810">
    <property type="entry name" value="TGT_C2"/>
    <property type="match status" value="1"/>
</dbReference>
<comment type="catalytic activity">
    <reaction evidence="7">
        <text>guanosine(15) in tRNA + 7-cyano-7-carbaguanine = 7-cyano-7-carbaguanosine(15) in tRNA + guanine</text>
        <dbReference type="Rhea" id="RHEA:43164"/>
        <dbReference type="Rhea" id="RHEA-COMP:10371"/>
        <dbReference type="Rhea" id="RHEA-COMP:10372"/>
        <dbReference type="ChEBI" id="CHEBI:16235"/>
        <dbReference type="ChEBI" id="CHEBI:45075"/>
        <dbReference type="ChEBI" id="CHEBI:74269"/>
        <dbReference type="ChEBI" id="CHEBI:82850"/>
        <dbReference type="EC" id="2.4.2.48"/>
    </reaction>
</comment>
<keyword evidence="3 7" id="KW-0808">Transferase</keyword>
<dbReference type="UniPathway" id="UPA00393"/>
<reference evidence="9 10" key="1">
    <citation type="submission" date="2017-08" db="EMBL/GenBank/DDBJ databases">
        <title>Resequencing and Reannotation of the genome of Pyrococcus furiosus type strain DSM3638.</title>
        <authorList>
            <person name="Reichelt R.M."/>
            <person name="Bunk B."/>
        </authorList>
    </citation>
    <scope>NUCLEOTIDE SEQUENCE [LARGE SCALE GENOMIC DNA]</scope>
    <source>
        <strain evidence="9 10">DSM 3638</strain>
    </source>
</reference>
<dbReference type="EC" id="2.4.2.48" evidence="7"/>
<dbReference type="GO" id="GO:0005737">
    <property type="term" value="C:cytoplasm"/>
    <property type="evidence" value="ECO:0007669"/>
    <property type="project" value="TreeGrafter"/>
</dbReference>
<comment type="function">
    <text evidence="7">Exchanges the guanine residue with 7-cyano-7-deazaguanine (preQ0) at position 15 in the dihydrouridine loop (D-loop) of archaeal tRNAs.</text>
</comment>
<dbReference type="GO" id="GO:0003723">
    <property type="term" value="F:RNA binding"/>
    <property type="evidence" value="ECO:0007669"/>
    <property type="project" value="InterPro"/>
</dbReference>
<organism evidence="9 10">
    <name type="scientific">Pyrococcus furiosus (strain ATCC 43587 / DSM 3638 / JCM 8422 / Vc1)</name>
    <dbReference type="NCBI Taxonomy" id="186497"/>
    <lineage>
        <taxon>Archaea</taxon>
        <taxon>Methanobacteriati</taxon>
        <taxon>Methanobacteriota</taxon>
        <taxon>Thermococci</taxon>
        <taxon>Thermococcales</taxon>
        <taxon>Thermococcaceae</taxon>
        <taxon>Pyrococcus</taxon>
    </lineage>
</organism>
<evidence type="ECO:0000256" key="4">
    <source>
        <dbReference type="ARBA" id="ARBA00022694"/>
    </source>
</evidence>
<feature type="domain" description="PUA" evidence="8">
    <location>
        <begin position="508"/>
        <end position="582"/>
    </location>
</feature>
<dbReference type="InterPro" id="IPR038370">
    <property type="entry name" value="ArcTGT_C1_sf"/>
</dbReference>
<evidence type="ECO:0000259" key="8">
    <source>
        <dbReference type="SMART" id="SM00359"/>
    </source>
</evidence>
<dbReference type="GeneID" id="13301654"/>
<dbReference type="SUPFAM" id="SSF51713">
    <property type="entry name" value="tRNA-guanine transglycosylase"/>
    <property type="match status" value="1"/>
</dbReference>
<dbReference type="CDD" id="cd21149">
    <property type="entry name" value="PUA_archaeosine_TGT"/>
    <property type="match status" value="1"/>
</dbReference>
<dbReference type="InterPro" id="IPR032729">
    <property type="entry name" value="TGT_C1"/>
</dbReference>
<dbReference type="InterPro" id="IPR038250">
    <property type="entry name" value="TGT_C2_sf"/>
</dbReference>
<evidence type="ECO:0000256" key="1">
    <source>
        <dbReference type="ARBA" id="ARBA00005030"/>
    </source>
</evidence>
<keyword evidence="4 7" id="KW-0819">tRNA processing</keyword>
<keyword evidence="6 7" id="KW-0862">Zinc</keyword>
<dbReference type="NCBIfam" id="TIGR00432">
    <property type="entry name" value="arcsn_tRNA_tgt"/>
    <property type="match status" value="1"/>
</dbReference>
<dbReference type="Pfam" id="PF01702">
    <property type="entry name" value="TGT"/>
    <property type="match status" value="1"/>
</dbReference>
<dbReference type="GO" id="GO:0016763">
    <property type="term" value="F:pentosyltransferase activity"/>
    <property type="evidence" value="ECO:0007669"/>
    <property type="project" value="UniProtKB-UniRule"/>
</dbReference>
<dbReference type="SUPFAM" id="SSF88802">
    <property type="entry name" value="Pre-PUA domain"/>
    <property type="match status" value="1"/>
</dbReference>
<dbReference type="RefSeq" id="WP_011012183.1">
    <property type="nucleotide sequence ID" value="NC_003413.1"/>
</dbReference>
<dbReference type="OrthoDB" id="6871at2157"/>
<dbReference type="HAMAP" id="MF_01634">
    <property type="entry name" value="TgtA_arch"/>
    <property type="match status" value="1"/>
</dbReference>
<feature type="binding site" evidence="7">
    <location>
        <position position="284"/>
    </location>
    <ligand>
        <name>Zn(2+)</name>
        <dbReference type="ChEBI" id="CHEBI:29105"/>
    </ligand>
</feature>
<accession>A0A5C0XNZ0</accession>
<dbReference type="SMR" id="A0A5C0XNZ0"/>
<dbReference type="GeneID" id="41712857"/>
<name>A0A5C0XNZ0_PYRFU</name>
<dbReference type="GO" id="GO:0008270">
    <property type="term" value="F:zinc ion binding"/>
    <property type="evidence" value="ECO:0007669"/>
    <property type="project" value="UniProtKB-UniRule"/>
</dbReference>
<dbReference type="NCBIfam" id="TIGR00449">
    <property type="entry name" value="tgt_general"/>
    <property type="match status" value="1"/>
</dbReference>
<evidence type="ECO:0000256" key="3">
    <source>
        <dbReference type="ARBA" id="ARBA00022679"/>
    </source>
</evidence>
<comment type="cofactor">
    <cofactor evidence="7">
        <name>Zn(2+)</name>
        <dbReference type="ChEBI" id="CHEBI:29105"/>
    </cofactor>
    <text evidence="7">Binds 1 zinc ion per subunit.</text>
</comment>
<evidence type="ECO:0000256" key="7">
    <source>
        <dbReference type="HAMAP-Rule" id="MF_01634"/>
    </source>
</evidence>
<evidence type="ECO:0000313" key="9">
    <source>
        <dbReference type="EMBL" id="QEK78707.1"/>
    </source>
</evidence>
<evidence type="ECO:0000313" key="10">
    <source>
        <dbReference type="Proteomes" id="UP000324354"/>
    </source>
</evidence>
<dbReference type="InterPro" id="IPR036511">
    <property type="entry name" value="TGT-like_sf"/>
</dbReference>
<gene>
    <name evidence="7" type="primary">tgtA</name>
    <name evidence="9" type="ORF">PFDSM3638_05255</name>
</gene>
<dbReference type="SMART" id="SM00359">
    <property type="entry name" value="PUA"/>
    <property type="match status" value="1"/>
</dbReference>
<protein>
    <recommendedName>
        <fullName evidence="7">tRNA-guanine(15) transglycosylase</fullName>
        <ecNumber evidence="7">2.4.2.48</ecNumber>
    </recommendedName>
    <alternativeName>
        <fullName evidence="7">7-cyano-7-deazaguanine tRNA-ribosyltransferase</fullName>
    </alternativeName>
    <alternativeName>
        <fullName evidence="7">Archaeal tRNA-guanine transglycosylase</fullName>
    </alternativeName>
</protein>
<feature type="active site" description="Nucleophile" evidence="7">
    <location>
        <position position="95"/>
    </location>
</feature>
<dbReference type="Proteomes" id="UP000324354">
    <property type="component" value="Chromosome"/>
</dbReference>
<feature type="binding site" evidence="7">
    <location>
        <position position="196"/>
    </location>
    <ligand>
        <name>substrate</name>
    </ligand>
</feature>
<dbReference type="InterPro" id="IPR004521">
    <property type="entry name" value="Uncharacterised_CHP00451"/>
</dbReference>
<dbReference type="GO" id="GO:0002099">
    <property type="term" value="P:tRNA wobble guanine modification"/>
    <property type="evidence" value="ECO:0007669"/>
    <property type="project" value="TreeGrafter"/>
</dbReference>
<dbReference type="InterPro" id="IPR050076">
    <property type="entry name" value="ArchSynthase1/Queuine_TRR"/>
</dbReference>
<dbReference type="Gene3D" id="3.90.1020.10">
    <property type="entry name" value="ArcTGT, C1 domain"/>
    <property type="match status" value="1"/>
</dbReference>